<reference evidence="1 2" key="1">
    <citation type="journal article" date="2012" name="Appl. Environ. Microbiol.">
        <title>Short-read sequencing for genomic analysis of the brown rot fungus Fibroporia radiculosa.</title>
        <authorList>
            <person name="Tang J.D."/>
            <person name="Perkins A.D."/>
            <person name="Sonstegard T.S."/>
            <person name="Schroeder S.G."/>
            <person name="Burgess S.C."/>
            <person name="Diehl S.V."/>
        </authorList>
    </citation>
    <scope>NUCLEOTIDE SEQUENCE [LARGE SCALE GENOMIC DNA]</scope>
    <source>
        <strain evidence="1 2">TFFH 294</strain>
    </source>
</reference>
<dbReference type="HOGENOM" id="CLU_043680_0_0_1"/>
<evidence type="ECO:0000313" key="1">
    <source>
        <dbReference type="EMBL" id="CCM07255.1"/>
    </source>
</evidence>
<dbReference type="Gene3D" id="3.30.559.30">
    <property type="entry name" value="Nonribosomal peptide synthetase, condensation domain"/>
    <property type="match status" value="1"/>
</dbReference>
<dbReference type="STRING" id="599839.J7RWD7"/>
<protein>
    <recommendedName>
        <fullName evidence="3">Condensation domain-containing protein</fullName>
    </recommendedName>
</protein>
<keyword evidence="2" id="KW-1185">Reference proteome</keyword>
<dbReference type="GeneID" id="24102155"/>
<accession>J7RWD7</accession>
<name>J7RWD7_9APHY</name>
<dbReference type="EMBL" id="HE797719">
    <property type="protein sequence ID" value="CCM07255.1"/>
    <property type="molecule type" value="Genomic_DNA"/>
</dbReference>
<dbReference type="Proteomes" id="UP000006352">
    <property type="component" value="Unassembled WGS sequence"/>
</dbReference>
<dbReference type="AlphaFoldDB" id="J7RWD7"/>
<sequence length="482" mass="54323">MTITQAEGNLLDQPMWEVFERHGKINYTRPMIGSESYQLSWHNFGDGMGDVTLGLTFTTSLEVSVFAETLKHALCYVRFISPLLASTAEKGVHDPQLWSWVYTPASDAAEVEQWATDTLEVVEGPDPDQFVNSKLANRLPYTRSNGLVQYWKLFLLKTEGDQLGLFIHGIHAVFDAHPNFNLFQILFEEVACPDPTHQVNSLPWGEEWKSLAPGIISATGGPRPGWDTEGMELVRFFKEQLTSSVVRFISPSFPVFVIADRLVALQPTHALRSARPKITDMSKVIRIVEVVDRETSRRIIQGTKRNENSLTQLFEAAAVLATFTLNPDFVGPAEEAHVTLDVSFISLMKYLVPPYDQKSYIAGCSALVPLKIPYSSFMHEENPLKQICRIMDCVRAQYSRYLSNPHLPHLTARLSTLMPLMTSPELTWSNQCATIMTNIGVIERLMRFKYYSGDPGRDPEVKPAITVDNLHFGHRVAHGLRL</sequence>
<evidence type="ECO:0008006" key="3">
    <source>
        <dbReference type="Google" id="ProtNLM"/>
    </source>
</evidence>
<dbReference type="RefSeq" id="XP_012177276.1">
    <property type="nucleotide sequence ID" value="XM_012321886.1"/>
</dbReference>
<dbReference type="PANTHER" id="PTHR42034:SF1">
    <property type="entry name" value="CONDENSATION DOMAIN-CONTAINING PROTEIN"/>
    <property type="match status" value="1"/>
</dbReference>
<dbReference type="OrthoDB" id="2548233at2759"/>
<proteinExistence type="predicted"/>
<gene>
    <name evidence="1" type="ORF">FIBRA_09601</name>
</gene>
<dbReference type="PANTHER" id="PTHR42034">
    <property type="entry name" value="CHROMOSOME 7, WHOLE GENOME SHOTGUN SEQUENCE-RELATED"/>
    <property type="match status" value="1"/>
</dbReference>
<dbReference type="InParanoid" id="J7RWD7"/>
<organism evidence="1 2">
    <name type="scientific">Fibroporia radiculosa</name>
    <dbReference type="NCBI Taxonomy" id="599839"/>
    <lineage>
        <taxon>Eukaryota</taxon>
        <taxon>Fungi</taxon>
        <taxon>Dikarya</taxon>
        <taxon>Basidiomycota</taxon>
        <taxon>Agaricomycotina</taxon>
        <taxon>Agaricomycetes</taxon>
        <taxon>Polyporales</taxon>
        <taxon>Fibroporiaceae</taxon>
        <taxon>Fibroporia</taxon>
    </lineage>
</organism>
<dbReference type="InterPro" id="IPR023213">
    <property type="entry name" value="CAT-like_dom_sf"/>
</dbReference>
<evidence type="ECO:0000313" key="2">
    <source>
        <dbReference type="Proteomes" id="UP000006352"/>
    </source>
</evidence>
<dbReference type="Gene3D" id="3.30.559.10">
    <property type="entry name" value="Chloramphenicol acetyltransferase-like domain"/>
    <property type="match status" value="1"/>
</dbReference>